<feature type="transmembrane region" description="Helical" evidence="2">
    <location>
        <begin position="255"/>
        <end position="273"/>
    </location>
</feature>
<evidence type="ECO:0000313" key="4">
    <source>
        <dbReference type="Proteomes" id="UP000053599"/>
    </source>
</evidence>
<dbReference type="AlphaFoldDB" id="A0A0D1YCZ6"/>
<dbReference type="PANTHER" id="PTHR37488:SF2">
    <property type="entry name" value="DUF1275 DOMAIN-CONTAINING PROTEIN"/>
    <property type="match status" value="1"/>
</dbReference>
<dbReference type="Pfam" id="PF06912">
    <property type="entry name" value="DUF1275"/>
    <property type="match status" value="1"/>
</dbReference>
<keyword evidence="2" id="KW-1133">Transmembrane helix</keyword>
<feature type="transmembrane region" description="Helical" evidence="2">
    <location>
        <begin position="232"/>
        <end position="249"/>
    </location>
</feature>
<dbReference type="STRING" id="1016849.A0A0D1YCZ6"/>
<dbReference type="Proteomes" id="UP000053599">
    <property type="component" value="Unassembled WGS sequence"/>
</dbReference>
<keyword evidence="2" id="KW-0472">Membrane</keyword>
<evidence type="ECO:0000256" key="1">
    <source>
        <dbReference type="SAM" id="MobiDB-lite"/>
    </source>
</evidence>
<keyword evidence="2" id="KW-0812">Transmembrane</keyword>
<dbReference type="EMBL" id="KN846953">
    <property type="protein sequence ID" value="KIV80852.1"/>
    <property type="molecule type" value="Genomic_DNA"/>
</dbReference>
<organism evidence="3 4">
    <name type="scientific">Exophiala sideris</name>
    <dbReference type="NCBI Taxonomy" id="1016849"/>
    <lineage>
        <taxon>Eukaryota</taxon>
        <taxon>Fungi</taxon>
        <taxon>Dikarya</taxon>
        <taxon>Ascomycota</taxon>
        <taxon>Pezizomycotina</taxon>
        <taxon>Eurotiomycetes</taxon>
        <taxon>Chaetothyriomycetidae</taxon>
        <taxon>Chaetothyriales</taxon>
        <taxon>Herpotrichiellaceae</taxon>
        <taxon>Exophiala</taxon>
    </lineage>
</organism>
<name>A0A0D1YCZ6_9EURO</name>
<reference evidence="3 4" key="1">
    <citation type="submission" date="2015-01" db="EMBL/GenBank/DDBJ databases">
        <title>The Genome Sequence of Exophiala sideris CBS121828.</title>
        <authorList>
            <consortium name="The Broad Institute Genomics Platform"/>
            <person name="Cuomo C."/>
            <person name="de Hoog S."/>
            <person name="Gorbushina A."/>
            <person name="Stielow B."/>
            <person name="Teixiera M."/>
            <person name="Abouelleil A."/>
            <person name="Chapman S.B."/>
            <person name="Priest M."/>
            <person name="Young S.K."/>
            <person name="Wortman J."/>
            <person name="Nusbaum C."/>
            <person name="Birren B."/>
        </authorList>
    </citation>
    <scope>NUCLEOTIDE SEQUENCE [LARGE SCALE GENOMIC DNA]</scope>
    <source>
        <strain evidence="3 4">CBS 121828</strain>
    </source>
</reference>
<gene>
    <name evidence="3" type="ORF">PV11_08328</name>
</gene>
<evidence type="ECO:0000256" key="2">
    <source>
        <dbReference type="SAM" id="Phobius"/>
    </source>
</evidence>
<evidence type="ECO:0000313" key="3">
    <source>
        <dbReference type="EMBL" id="KIV80852.1"/>
    </source>
</evidence>
<feature type="transmembrane region" description="Helical" evidence="2">
    <location>
        <begin position="144"/>
        <end position="163"/>
    </location>
</feature>
<proteinExistence type="predicted"/>
<feature type="region of interest" description="Disordered" evidence="1">
    <location>
        <begin position="18"/>
        <end position="42"/>
    </location>
</feature>
<sequence length="287" mass="30801">MATVDNVVVLSSDEPAVHTSQKTAADSPMQTEVGRPQKSNSGSFVNRLRRHLSSPIKVTIFAEIELLILTFCTGIQDVTTFPDYHCFASNQTGNTVMLAMAVLLPDVTHKLFVTANIGMSLGCFLLGGYVTGQLSHIIGARSRAWIVFCNFFQTGLVFIAVALQYTQGVHVEGSHTVIVIGLLAFASGSQVVLSRSLAMTEISTAMATAAWVDLLIDKNLLAVHNRPRTRRASFLAALVAGGFFGAYIYREVGSAFAILISAVGKLIVTVLFLSNGMEKSQGNTNIV</sequence>
<accession>A0A0D1YCZ6</accession>
<evidence type="ECO:0008006" key="5">
    <source>
        <dbReference type="Google" id="ProtNLM"/>
    </source>
</evidence>
<dbReference type="HOGENOM" id="CLU_061825_1_2_1"/>
<feature type="transmembrane region" description="Helical" evidence="2">
    <location>
        <begin position="111"/>
        <end position="132"/>
    </location>
</feature>
<feature type="compositionally biased region" description="Polar residues" evidence="1">
    <location>
        <begin position="18"/>
        <end position="30"/>
    </location>
</feature>
<dbReference type="InterPro" id="IPR010699">
    <property type="entry name" value="DUF1275"/>
</dbReference>
<dbReference type="OrthoDB" id="5223589at2759"/>
<protein>
    <recommendedName>
        <fullName evidence="5">DUF1275 domain protein</fullName>
    </recommendedName>
</protein>
<dbReference type="PANTHER" id="PTHR37488">
    <property type="entry name" value="DUF1275 DOMAIN-CONTAINING PROTEIN"/>
    <property type="match status" value="1"/>
</dbReference>
<feature type="transmembrane region" description="Helical" evidence="2">
    <location>
        <begin position="175"/>
        <end position="193"/>
    </location>
</feature>